<keyword evidence="3" id="KW-1185">Reference proteome</keyword>
<feature type="region of interest" description="Disordered" evidence="1">
    <location>
        <begin position="1"/>
        <end position="29"/>
    </location>
</feature>
<sequence length="175" mass="18871">TLVQGQRASQRPEVNTAGQVGGKENNQPPLQCAVVSPVRVPLGGLENLDIDMKPLSHLAHCVKGGSNSLAGPKLAARPTLHPALGPPLEKGHQIVKGALQQQGQQERPSSASQAFEERDLAEQPCCQHMPEQRKNHRTHARSSGGLQWQQAQELIAQSLEADLAKLQLQCRARSS</sequence>
<comment type="caution">
    <text evidence="2">The sequence shown here is derived from an EMBL/GenBank/DDBJ whole genome shotgun (WGS) entry which is preliminary data.</text>
</comment>
<dbReference type="AlphaFoldDB" id="A0A6A0A6C7"/>
<name>A0A6A0A6C7_HAELA</name>
<proteinExistence type="predicted"/>
<protein>
    <submittedName>
        <fullName evidence="2">Uncharacterized protein</fullName>
    </submittedName>
</protein>
<evidence type="ECO:0000313" key="2">
    <source>
        <dbReference type="EMBL" id="GFH28086.1"/>
    </source>
</evidence>
<feature type="non-terminal residue" evidence="2">
    <location>
        <position position="175"/>
    </location>
</feature>
<feature type="compositionally biased region" description="Polar residues" evidence="1">
    <location>
        <begin position="99"/>
        <end position="113"/>
    </location>
</feature>
<organism evidence="2 3">
    <name type="scientific">Haematococcus lacustris</name>
    <name type="common">Green alga</name>
    <name type="synonym">Haematococcus pluvialis</name>
    <dbReference type="NCBI Taxonomy" id="44745"/>
    <lineage>
        <taxon>Eukaryota</taxon>
        <taxon>Viridiplantae</taxon>
        <taxon>Chlorophyta</taxon>
        <taxon>core chlorophytes</taxon>
        <taxon>Chlorophyceae</taxon>
        <taxon>CS clade</taxon>
        <taxon>Chlamydomonadales</taxon>
        <taxon>Haematococcaceae</taxon>
        <taxon>Haematococcus</taxon>
    </lineage>
</organism>
<dbReference type="EMBL" id="BLLF01003735">
    <property type="protein sequence ID" value="GFH28086.1"/>
    <property type="molecule type" value="Genomic_DNA"/>
</dbReference>
<dbReference type="Proteomes" id="UP000485058">
    <property type="component" value="Unassembled WGS sequence"/>
</dbReference>
<feature type="non-terminal residue" evidence="2">
    <location>
        <position position="1"/>
    </location>
</feature>
<evidence type="ECO:0000313" key="3">
    <source>
        <dbReference type="Proteomes" id="UP000485058"/>
    </source>
</evidence>
<evidence type="ECO:0000256" key="1">
    <source>
        <dbReference type="SAM" id="MobiDB-lite"/>
    </source>
</evidence>
<accession>A0A6A0A6C7</accession>
<gene>
    <name evidence="2" type="ORF">HaLaN_26510</name>
</gene>
<reference evidence="2 3" key="1">
    <citation type="submission" date="2020-02" db="EMBL/GenBank/DDBJ databases">
        <title>Draft genome sequence of Haematococcus lacustris strain NIES-144.</title>
        <authorList>
            <person name="Morimoto D."/>
            <person name="Nakagawa S."/>
            <person name="Yoshida T."/>
            <person name="Sawayama S."/>
        </authorList>
    </citation>
    <scope>NUCLEOTIDE SEQUENCE [LARGE SCALE GENOMIC DNA]</scope>
    <source>
        <strain evidence="2 3">NIES-144</strain>
    </source>
</reference>
<feature type="region of interest" description="Disordered" evidence="1">
    <location>
        <begin position="99"/>
        <end position="148"/>
    </location>
</feature>